<evidence type="ECO:0000256" key="2">
    <source>
        <dbReference type="ARBA" id="ARBA00022496"/>
    </source>
</evidence>
<name>A0AA90N872_9ACTN</name>
<dbReference type="Proteomes" id="UP001178281">
    <property type="component" value="Unassembled WGS sequence"/>
</dbReference>
<dbReference type="Gene3D" id="3.40.190.10">
    <property type="entry name" value="Periplasmic binding protein-like II"/>
    <property type="match status" value="2"/>
</dbReference>
<protein>
    <submittedName>
        <fullName evidence="6">Iron ABC transporter substrate-binding protein</fullName>
    </submittedName>
</protein>
<evidence type="ECO:0000256" key="5">
    <source>
        <dbReference type="SAM" id="SignalP"/>
    </source>
</evidence>
<dbReference type="PROSITE" id="PS51257">
    <property type="entry name" value="PROKAR_LIPOPROTEIN"/>
    <property type="match status" value="1"/>
</dbReference>
<comment type="caution">
    <text evidence="6">The sequence shown here is derived from an EMBL/GenBank/DDBJ whole genome shotgun (WGS) entry which is preliminary data.</text>
</comment>
<keyword evidence="4" id="KW-0479">Metal-binding</keyword>
<dbReference type="Pfam" id="PF13343">
    <property type="entry name" value="SBP_bac_6"/>
    <property type="match status" value="1"/>
</dbReference>
<reference evidence="6" key="1">
    <citation type="submission" date="2023-08" db="EMBL/GenBank/DDBJ databases">
        <title>The draft genome of Tsukamurella strandjordii strain 050030.</title>
        <authorList>
            <person name="Zhao F."/>
            <person name="Feng Y."/>
            <person name="Zong Z."/>
        </authorList>
    </citation>
    <scope>NUCLEOTIDE SEQUENCE</scope>
    <source>
        <strain evidence="6">050030</strain>
    </source>
</reference>
<feature type="signal peptide" evidence="5">
    <location>
        <begin position="1"/>
        <end position="23"/>
    </location>
</feature>
<dbReference type="CDD" id="cd13543">
    <property type="entry name" value="PBP2_Fbp"/>
    <property type="match status" value="1"/>
</dbReference>
<feature type="binding site" evidence="4">
    <location>
        <position position="232"/>
    </location>
    <ligand>
        <name>Fe cation</name>
        <dbReference type="ChEBI" id="CHEBI:24875"/>
    </ligand>
</feature>
<evidence type="ECO:0000313" key="7">
    <source>
        <dbReference type="Proteomes" id="UP001178281"/>
    </source>
</evidence>
<sequence>MGGFRRWAALGGAAVLAVGTLTACGSGSSPDPGASTASAAAGPAITLYSGRSKELVGPLIEQIKGTVAVNVAYDKKANQILEEGDRSPADVYFGQDAGELGALAKAGLLEPLPSDITDKIPAQYRSGDGTWAATSARSRVLVYNPAQVADADLPAGIDGLLDPKFKGKVGYAPTNASFKSFVTALRVLRGEDGAKAWLQGFLANEPKKFEGNGKILDAVNSGTVASGLINHYYWAQAVKEKGQAAVPSKLKFFDNDPGGLVNLAGAAVLKSSTNKPQAIEFVRQLLTNSSQEYFATKTGEYPVVAGVPFSVPGLPPLADLKPPKIDYAQLSDTQGTEKLLTEVGAL</sequence>
<accession>A0AA90N872</accession>
<dbReference type="EMBL" id="JAUTIX010000002">
    <property type="protein sequence ID" value="MDP0397457.1"/>
    <property type="molecule type" value="Genomic_DNA"/>
</dbReference>
<dbReference type="GO" id="GO:0030288">
    <property type="term" value="C:outer membrane-bounded periplasmic space"/>
    <property type="evidence" value="ECO:0007669"/>
    <property type="project" value="TreeGrafter"/>
</dbReference>
<dbReference type="RefSeq" id="WP_305110661.1">
    <property type="nucleotide sequence ID" value="NZ_JAUTIX010000002.1"/>
</dbReference>
<feature type="binding site" evidence="4">
    <location>
        <position position="233"/>
    </location>
    <ligand>
        <name>Fe cation</name>
        <dbReference type="ChEBI" id="CHEBI:24875"/>
    </ligand>
</feature>
<dbReference type="SUPFAM" id="SSF53850">
    <property type="entry name" value="Periplasmic binding protein-like II"/>
    <property type="match status" value="1"/>
</dbReference>
<dbReference type="PANTHER" id="PTHR30006:SF15">
    <property type="entry name" value="IRON-UTILIZATION PERIPLASMIC PROTEIN"/>
    <property type="match status" value="1"/>
</dbReference>
<dbReference type="GO" id="GO:0006826">
    <property type="term" value="P:iron ion transport"/>
    <property type="evidence" value="ECO:0007669"/>
    <property type="project" value="UniProtKB-KW"/>
</dbReference>
<dbReference type="GO" id="GO:0046872">
    <property type="term" value="F:metal ion binding"/>
    <property type="evidence" value="ECO:0007669"/>
    <property type="project" value="UniProtKB-KW"/>
</dbReference>
<comment type="similarity">
    <text evidence="1">Belongs to the bacterial solute-binding protein 1 family.</text>
</comment>
<evidence type="ECO:0000256" key="4">
    <source>
        <dbReference type="PIRSR" id="PIRSR002825-1"/>
    </source>
</evidence>
<dbReference type="PIRSF" id="PIRSF002825">
    <property type="entry name" value="CfbpA"/>
    <property type="match status" value="1"/>
</dbReference>
<evidence type="ECO:0000313" key="6">
    <source>
        <dbReference type="EMBL" id="MDP0397457.1"/>
    </source>
</evidence>
<evidence type="ECO:0000256" key="1">
    <source>
        <dbReference type="ARBA" id="ARBA00008520"/>
    </source>
</evidence>
<organism evidence="6 7">
    <name type="scientific">Tsukamurella strandjordii</name>
    <dbReference type="NCBI Taxonomy" id="147577"/>
    <lineage>
        <taxon>Bacteria</taxon>
        <taxon>Bacillati</taxon>
        <taxon>Actinomycetota</taxon>
        <taxon>Actinomycetes</taxon>
        <taxon>Mycobacteriales</taxon>
        <taxon>Tsukamurellaceae</taxon>
        <taxon>Tsukamurella</taxon>
    </lineage>
</organism>
<gene>
    <name evidence="6" type="ORF">Q7X28_05910</name>
</gene>
<keyword evidence="3 5" id="KW-0732">Signal</keyword>
<dbReference type="PANTHER" id="PTHR30006">
    <property type="entry name" value="THIAMINE-BINDING PERIPLASMIC PROTEIN-RELATED"/>
    <property type="match status" value="1"/>
</dbReference>
<feature type="chain" id="PRO_5041647365" evidence="5">
    <location>
        <begin position="24"/>
        <end position="346"/>
    </location>
</feature>
<keyword evidence="2" id="KW-0410">Iron transport</keyword>
<dbReference type="AlphaFoldDB" id="A0AA90N872"/>
<keyword evidence="7" id="KW-1185">Reference proteome</keyword>
<dbReference type="InterPro" id="IPR026045">
    <property type="entry name" value="Ferric-bd"/>
</dbReference>
<evidence type="ECO:0000256" key="3">
    <source>
        <dbReference type="ARBA" id="ARBA00022729"/>
    </source>
</evidence>
<keyword evidence="2" id="KW-0406">Ion transport</keyword>
<keyword evidence="4" id="KW-0408">Iron</keyword>
<keyword evidence="2" id="KW-0813">Transport</keyword>
<proteinExistence type="inferred from homology"/>